<evidence type="ECO:0000259" key="3">
    <source>
        <dbReference type="Pfam" id="PF18989"/>
    </source>
</evidence>
<dbReference type="Gene3D" id="3.20.20.80">
    <property type="entry name" value="Glycosidases"/>
    <property type="match status" value="1"/>
</dbReference>
<gene>
    <name evidence="4" type="ORF">C7460_11023</name>
</gene>
<dbReference type="RefSeq" id="WP_221409505.1">
    <property type="nucleotide sequence ID" value="NZ_QREG01000010.1"/>
</dbReference>
<comment type="caution">
    <text evidence="4">The sequence shown here is derived from an EMBL/GenBank/DDBJ whole genome shotgun (WGS) entry which is preliminary data.</text>
</comment>
<proteinExistence type="predicted"/>
<feature type="domain" description="DUF5722" evidence="3">
    <location>
        <begin position="292"/>
        <end position="692"/>
    </location>
</feature>
<keyword evidence="5" id="KW-1185">Reference proteome</keyword>
<dbReference type="Proteomes" id="UP000256779">
    <property type="component" value="Unassembled WGS sequence"/>
</dbReference>
<name>A0A3D9L1W0_MARFU</name>
<evidence type="ECO:0000256" key="2">
    <source>
        <dbReference type="SAM" id="SignalP"/>
    </source>
</evidence>
<dbReference type="SUPFAM" id="SSF51445">
    <property type="entry name" value="(Trans)glycosidases"/>
    <property type="match status" value="1"/>
</dbReference>
<dbReference type="Pfam" id="PF18989">
    <property type="entry name" value="DUF5722"/>
    <property type="match status" value="1"/>
</dbReference>
<dbReference type="InterPro" id="IPR017853">
    <property type="entry name" value="GH"/>
</dbReference>
<protein>
    <recommendedName>
        <fullName evidence="3">DUF5722 domain-containing protein</fullName>
    </recommendedName>
</protein>
<feature type="chain" id="PRO_5017764687" description="DUF5722 domain-containing protein" evidence="2">
    <location>
        <begin position="23"/>
        <end position="1282"/>
    </location>
</feature>
<sequence>MKIIIFWFTLFAILFTSRLVFAQTDMSFDLQNTNQLQIELNQGVYQVLTTGYDPYVLTQPLRSTRQNQETVLAFEYFCPKGLDHIQIYFGPDIGEGRTMSSGKISATEGWVSHSIDLTDAIKDWGQAGDFLRLDFGRKKDINLQIRNLRLRVMSEREKDIARTREEKRRKEARMELHIKNYLSSDYESEVSFVSVRSKTIAISGKVTSVNPTFLCEISPSMDITETSEFRSWTPIKNGEFEITLDRFSKSELTNYDRLLSKWAVFEKSGDSLVIASHARYADKIVSKYNLPKEKATSKKGLGGFSIGRGHTEDLEKLDITSATVNIWFTRFMFTEPAADRIKHTYQGKSWYFDTKQVEKMDHTFRLTAEKNIITAAILLVSSAEDCPDPKIGKLLQHPDMHPSGIYSMPNMTTPESVECYAAALDFLANRYSREDKKYGRINHWIMHNEVDAGWVWTNMGEKTELIFMDTYIKSMRMCYNIARTYNPHSEVFITLTHYWAWTIDEKFYPSKNLMEILLDYTEAEGDFEWALAHHPYPESLFEPKTWLDQKVDFTFNTPLITFKNIEVIDAWIKQPRALYKGKHKRTLWLSENGTNSRTYSEQDLKEQAAGFAYTWKKLKNLDGIDGFQWHNWFDNRREGGLRIGLRRFPDDEEDPGGVKPVWYVFQAADRKNEDAVFDQYKPLLGIDHWDQVNFIGEIDPSEESQTYRTLKPDTWVATDALGRTLTTDPQEKTAKDRYVGMFYFLTHTKTGGSGPYDVTKIKAANPDNPQWGNGSHFWGEPELGYYLNSEKWVHKKHARMLSDAGVDVIIIDATNNKTYPEAYIPLCEAWREMRAAGEKTPDIAFLGSEISVNTLWTEFYEKGMYPDLWFMWKGKPLLLYGWHEQPSRNKINDVVFSEDIQKFFTLKQSWAWTSLPWYDDGKDEWPWIDHYPQTIGWTDSIGSPEHVPVAAAQHPLSNIGRSFYQFHQPETNKYDLTPVTDRGLFFQEQWDHAIEVDPEFVFVTGWNEWSAGKQQLKEPVNENLLKWNFYPGAHLGKAGKPLKVGDNYFIDQYNQEFSRDIEPMKGGHTDNYYYQLVNNIRKYKGVSPSVEAGKMKSIDLDGGFAQWDEVSCTYYDHIHDTEHRNSPGVGSSGPYTMTSGRNDITKLKVARDMDAIYFYAETSIALTNYTDNNWMLLFIDSDQDSKTGWEGYDLLINHSLVNDSKTTIKKYHKGKWKTIGELDYRSDSNQLMIKVPRNLIGNESASFDFHWVDNPQNLKNISSFFNDGDSAPDRRFNYRFTE</sequence>
<evidence type="ECO:0000256" key="1">
    <source>
        <dbReference type="SAM" id="Coils"/>
    </source>
</evidence>
<dbReference type="InterPro" id="IPR043780">
    <property type="entry name" value="DUF5722"/>
</dbReference>
<reference evidence="4 5" key="1">
    <citation type="submission" date="2018-07" db="EMBL/GenBank/DDBJ databases">
        <title>Genomic Encyclopedia of Type Strains, Phase IV (KMG-IV): sequencing the most valuable type-strain genomes for metagenomic binning, comparative biology and taxonomic classification.</title>
        <authorList>
            <person name="Goeker M."/>
        </authorList>
    </citation>
    <scope>NUCLEOTIDE SEQUENCE [LARGE SCALE GENOMIC DNA]</scope>
    <source>
        <strain evidence="4 5">DSM 4134</strain>
    </source>
</reference>
<evidence type="ECO:0000313" key="5">
    <source>
        <dbReference type="Proteomes" id="UP000256779"/>
    </source>
</evidence>
<keyword evidence="2" id="KW-0732">Signal</keyword>
<organism evidence="4 5">
    <name type="scientific">Marinoscillum furvescens DSM 4134</name>
    <dbReference type="NCBI Taxonomy" id="1122208"/>
    <lineage>
        <taxon>Bacteria</taxon>
        <taxon>Pseudomonadati</taxon>
        <taxon>Bacteroidota</taxon>
        <taxon>Cytophagia</taxon>
        <taxon>Cytophagales</taxon>
        <taxon>Reichenbachiellaceae</taxon>
        <taxon>Marinoscillum</taxon>
    </lineage>
</organism>
<evidence type="ECO:0000313" key="4">
    <source>
        <dbReference type="EMBL" id="RED98353.1"/>
    </source>
</evidence>
<accession>A0A3D9L1W0</accession>
<keyword evidence="1" id="KW-0175">Coiled coil</keyword>
<dbReference type="EMBL" id="QREG01000010">
    <property type="protein sequence ID" value="RED98353.1"/>
    <property type="molecule type" value="Genomic_DNA"/>
</dbReference>
<feature type="signal peptide" evidence="2">
    <location>
        <begin position="1"/>
        <end position="22"/>
    </location>
</feature>
<feature type="coiled-coil region" evidence="1">
    <location>
        <begin position="153"/>
        <end position="180"/>
    </location>
</feature>